<evidence type="ECO:0000313" key="1">
    <source>
        <dbReference type="EMBL" id="KJB45657.1"/>
    </source>
</evidence>
<proteinExistence type="predicted"/>
<protein>
    <submittedName>
        <fullName evidence="1">Uncharacterized protein</fullName>
    </submittedName>
</protein>
<accession>A0A0D2PHY9</accession>
<dbReference type="Proteomes" id="UP000032304">
    <property type="component" value="Chromosome 7"/>
</dbReference>
<sequence length="99" mass="11029">MKDYWIMSKAIVFEVVGRALLYTAKACGGTFTLKIIVRLLQQIQCLVLGIWEPIILFFKSITLKVVGSALLYTAKACENNCTTSPANSKSSPWEPIILF</sequence>
<dbReference type="EMBL" id="CM001746">
    <property type="protein sequence ID" value="KJB45657.1"/>
    <property type="molecule type" value="Genomic_DNA"/>
</dbReference>
<name>A0A0D2PHY9_GOSRA</name>
<dbReference type="AlphaFoldDB" id="A0A0D2PHY9"/>
<evidence type="ECO:0000313" key="2">
    <source>
        <dbReference type="Proteomes" id="UP000032304"/>
    </source>
</evidence>
<organism evidence="1 2">
    <name type="scientific">Gossypium raimondii</name>
    <name type="common">Peruvian cotton</name>
    <name type="synonym">Gossypium klotzschianum subsp. raimondii</name>
    <dbReference type="NCBI Taxonomy" id="29730"/>
    <lineage>
        <taxon>Eukaryota</taxon>
        <taxon>Viridiplantae</taxon>
        <taxon>Streptophyta</taxon>
        <taxon>Embryophyta</taxon>
        <taxon>Tracheophyta</taxon>
        <taxon>Spermatophyta</taxon>
        <taxon>Magnoliopsida</taxon>
        <taxon>eudicotyledons</taxon>
        <taxon>Gunneridae</taxon>
        <taxon>Pentapetalae</taxon>
        <taxon>rosids</taxon>
        <taxon>malvids</taxon>
        <taxon>Malvales</taxon>
        <taxon>Malvaceae</taxon>
        <taxon>Malvoideae</taxon>
        <taxon>Gossypium</taxon>
    </lineage>
</organism>
<dbReference type="Gramene" id="KJB45657">
    <property type="protein sequence ID" value="KJB45657"/>
    <property type="gene ID" value="B456_007G318600"/>
</dbReference>
<reference evidence="1 2" key="1">
    <citation type="journal article" date="2012" name="Nature">
        <title>Repeated polyploidization of Gossypium genomes and the evolution of spinnable cotton fibres.</title>
        <authorList>
            <person name="Paterson A.H."/>
            <person name="Wendel J.F."/>
            <person name="Gundlach H."/>
            <person name="Guo H."/>
            <person name="Jenkins J."/>
            <person name="Jin D."/>
            <person name="Llewellyn D."/>
            <person name="Showmaker K.C."/>
            <person name="Shu S."/>
            <person name="Udall J."/>
            <person name="Yoo M.J."/>
            <person name="Byers R."/>
            <person name="Chen W."/>
            <person name="Doron-Faigenboim A."/>
            <person name="Duke M.V."/>
            <person name="Gong L."/>
            <person name="Grimwood J."/>
            <person name="Grover C."/>
            <person name="Grupp K."/>
            <person name="Hu G."/>
            <person name="Lee T.H."/>
            <person name="Li J."/>
            <person name="Lin L."/>
            <person name="Liu T."/>
            <person name="Marler B.S."/>
            <person name="Page J.T."/>
            <person name="Roberts A.W."/>
            <person name="Romanel E."/>
            <person name="Sanders W.S."/>
            <person name="Szadkowski E."/>
            <person name="Tan X."/>
            <person name="Tang H."/>
            <person name="Xu C."/>
            <person name="Wang J."/>
            <person name="Wang Z."/>
            <person name="Zhang D."/>
            <person name="Zhang L."/>
            <person name="Ashrafi H."/>
            <person name="Bedon F."/>
            <person name="Bowers J.E."/>
            <person name="Brubaker C.L."/>
            <person name="Chee P.W."/>
            <person name="Das S."/>
            <person name="Gingle A.R."/>
            <person name="Haigler C.H."/>
            <person name="Harker D."/>
            <person name="Hoffmann L.V."/>
            <person name="Hovav R."/>
            <person name="Jones D.C."/>
            <person name="Lemke C."/>
            <person name="Mansoor S."/>
            <person name="ur Rahman M."/>
            <person name="Rainville L.N."/>
            <person name="Rambani A."/>
            <person name="Reddy U.K."/>
            <person name="Rong J.K."/>
            <person name="Saranga Y."/>
            <person name="Scheffler B.E."/>
            <person name="Scheffler J.A."/>
            <person name="Stelly D.M."/>
            <person name="Triplett B.A."/>
            <person name="Van Deynze A."/>
            <person name="Vaslin M.F."/>
            <person name="Waghmare V.N."/>
            <person name="Walford S.A."/>
            <person name="Wright R.J."/>
            <person name="Zaki E.A."/>
            <person name="Zhang T."/>
            <person name="Dennis E.S."/>
            <person name="Mayer K.F."/>
            <person name="Peterson D.G."/>
            <person name="Rokhsar D.S."/>
            <person name="Wang X."/>
            <person name="Schmutz J."/>
        </authorList>
    </citation>
    <scope>NUCLEOTIDE SEQUENCE [LARGE SCALE GENOMIC DNA]</scope>
</reference>
<gene>
    <name evidence="1" type="ORF">B456_007G318600</name>
</gene>
<keyword evidence="2" id="KW-1185">Reference proteome</keyword>